<dbReference type="Pfam" id="PF04607">
    <property type="entry name" value="RelA_SpoT"/>
    <property type="match status" value="1"/>
</dbReference>
<reference evidence="4" key="1">
    <citation type="journal article" date="2019" name="Int. J. Syst. Evol. Microbiol.">
        <title>The Global Catalogue of Microorganisms (GCM) 10K type strain sequencing project: providing services to taxonomists for standard genome sequencing and annotation.</title>
        <authorList>
            <consortium name="The Broad Institute Genomics Platform"/>
            <consortium name="The Broad Institute Genome Sequencing Center for Infectious Disease"/>
            <person name="Wu L."/>
            <person name="Ma J."/>
        </authorList>
    </citation>
    <scope>NUCLEOTIDE SEQUENCE [LARGE SCALE GENOMIC DNA]</scope>
    <source>
        <strain evidence="4">CCUG 58728</strain>
    </source>
</reference>
<dbReference type="RefSeq" id="WP_380432032.1">
    <property type="nucleotide sequence ID" value="NZ_JBHSAC010000059.1"/>
</dbReference>
<dbReference type="InterPro" id="IPR052366">
    <property type="entry name" value="GTP_Pyrophosphokinase"/>
</dbReference>
<dbReference type="PANTHER" id="PTHR47837">
    <property type="entry name" value="GTP PYROPHOSPHOKINASE YJBM"/>
    <property type="match status" value="1"/>
</dbReference>
<dbReference type="PANTHER" id="PTHR47837:SF2">
    <property type="entry name" value="GTP PYROPHOSPHOKINASE YWAC"/>
    <property type="match status" value="1"/>
</dbReference>
<dbReference type="InterPro" id="IPR007685">
    <property type="entry name" value="RelA_SpoT"/>
</dbReference>
<evidence type="ECO:0000313" key="3">
    <source>
        <dbReference type="EMBL" id="MFC3932545.1"/>
    </source>
</evidence>
<dbReference type="Gene3D" id="1.10.287.860">
    <property type="entry name" value="Nucleotidyltransferase"/>
    <property type="match status" value="1"/>
</dbReference>
<evidence type="ECO:0000256" key="1">
    <source>
        <dbReference type="ARBA" id="ARBA00004976"/>
    </source>
</evidence>
<keyword evidence="4" id="KW-1185">Reference proteome</keyword>
<organism evidence="3 4">
    <name type="scientific">Streptococcus dentapri</name>
    <dbReference type="NCBI Taxonomy" id="573564"/>
    <lineage>
        <taxon>Bacteria</taxon>
        <taxon>Bacillati</taxon>
        <taxon>Bacillota</taxon>
        <taxon>Bacilli</taxon>
        <taxon>Lactobacillales</taxon>
        <taxon>Streptococcaceae</taxon>
        <taxon>Streptococcus</taxon>
    </lineage>
</organism>
<gene>
    <name evidence="3" type="ORF">ACFOSE_07205</name>
</gene>
<protein>
    <submittedName>
        <fullName evidence="3">GTP pyrophosphokinase family protein</fullName>
    </submittedName>
</protein>
<accession>A0ABV8D2L8</accession>
<name>A0ABV8D2L8_9STRE</name>
<feature type="domain" description="RelA/SpoT" evidence="2">
    <location>
        <begin position="45"/>
        <end position="172"/>
    </location>
</feature>
<evidence type="ECO:0000259" key="2">
    <source>
        <dbReference type="SMART" id="SM00954"/>
    </source>
</evidence>
<dbReference type="InterPro" id="IPR043519">
    <property type="entry name" value="NT_sf"/>
</dbReference>
<dbReference type="Gene3D" id="3.30.460.10">
    <property type="entry name" value="Beta Polymerase, domain 2"/>
    <property type="match status" value="1"/>
</dbReference>
<sequence>METKIYGDYAQYLPLILQELTDHIIEANEVCKIETGFKLYEHLNSRIKSEHSMMEKCQRKGLPQTSQSALRDIRDSIGIRIVCGFVDDIYKTVDVIKAIPNVSIFNEKDYITNTKANGYRSYHLILEVATAYPDVLGHDQGSYFVEVQLRTIAQDSWASLEHQMKYKHNIKNQEMITRELKRCADELASCDLTMQTIRNLIEEGKD</sequence>
<dbReference type="CDD" id="cd05399">
    <property type="entry name" value="NT_Rel-Spo_like"/>
    <property type="match status" value="1"/>
</dbReference>
<dbReference type="SMART" id="SM00954">
    <property type="entry name" value="RelA_SpoT"/>
    <property type="match status" value="1"/>
</dbReference>
<dbReference type="SUPFAM" id="SSF81301">
    <property type="entry name" value="Nucleotidyltransferase"/>
    <property type="match status" value="1"/>
</dbReference>
<comment type="pathway">
    <text evidence="1">Purine metabolism; ppGpp biosynthesis; ppGpp from GTP: step 1/2.</text>
</comment>
<evidence type="ECO:0000313" key="4">
    <source>
        <dbReference type="Proteomes" id="UP001595901"/>
    </source>
</evidence>
<comment type="caution">
    <text evidence="3">The sequence shown here is derived from an EMBL/GenBank/DDBJ whole genome shotgun (WGS) entry which is preliminary data.</text>
</comment>
<proteinExistence type="predicted"/>
<dbReference type="Proteomes" id="UP001595901">
    <property type="component" value="Unassembled WGS sequence"/>
</dbReference>
<dbReference type="EMBL" id="JBHSAC010000059">
    <property type="protein sequence ID" value="MFC3932545.1"/>
    <property type="molecule type" value="Genomic_DNA"/>
</dbReference>